<proteinExistence type="predicted"/>
<sequence length="123" mass="14451">MESLAYTLLMLRDDLPWSSTEADIAKVYYNWKLEQRLKWTPAELFKGLPKEFADFLQYARDMEPDAEPDYDHWRDVFITLGKTGDGLSLAEEFDLHSELLMERFPYLRLPPESLAEWCIAADV</sequence>
<evidence type="ECO:0000313" key="2">
    <source>
        <dbReference type="Proteomes" id="UP000027195"/>
    </source>
</evidence>
<dbReference type="Proteomes" id="UP000027195">
    <property type="component" value="Unassembled WGS sequence"/>
</dbReference>
<reference evidence="2" key="1">
    <citation type="journal article" date="2014" name="Proc. Natl. Acad. Sci. U.S.A.">
        <title>Extensive sampling of basidiomycete genomes demonstrates inadequacy of the white-rot/brown-rot paradigm for wood decay fungi.</title>
        <authorList>
            <person name="Riley R."/>
            <person name="Salamov A.A."/>
            <person name="Brown D.W."/>
            <person name="Nagy L.G."/>
            <person name="Floudas D."/>
            <person name="Held B.W."/>
            <person name="Levasseur A."/>
            <person name="Lombard V."/>
            <person name="Morin E."/>
            <person name="Otillar R."/>
            <person name="Lindquist E.A."/>
            <person name="Sun H."/>
            <person name="LaButti K.M."/>
            <person name="Schmutz J."/>
            <person name="Jabbour D."/>
            <person name="Luo H."/>
            <person name="Baker S.E."/>
            <person name="Pisabarro A.G."/>
            <person name="Walton J.D."/>
            <person name="Blanchette R.A."/>
            <person name="Henrissat B."/>
            <person name="Martin F."/>
            <person name="Cullen D."/>
            <person name="Hibbett D.S."/>
            <person name="Grigoriev I.V."/>
        </authorList>
    </citation>
    <scope>NUCLEOTIDE SEQUENCE [LARGE SCALE GENOMIC DNA]</scope>
    <source>
        <strain evidence="2">FD-172 SS1</strain>
    </source>
</reference>
<dbReference type="InParanoid" id="A0A067MFH8"/>
<dbReference type="OrthoDB" id="2605211at2759"/>
<dbReference type="HOGENOM" id="CLU_2211143_0_0_1"/>
<accession>A0A067MFH8</accession>
<name>A0A067MFH8_BOTB1</name>
<organism evidence="1 2">
    <name type="scientific">Botryobasidium botryosum (strain FD-172 SS1)</name>
    <dbReference type="NCBI Taxonomy" id="930990"/>
    <lineage>
        <taxon>Eukaryota</taxon>
        <taxon>Fungi</taxon>
        <taxon>Dikarya</taxon>
        <taxon>Basidiomycota</taxon>
        <taxon>Agaricomycotina</taxon>
        <taxon>Agaricomycetes</taxon>
        <taxon>Cantharellales</taxon>
        <taxon>Botryobasidiaceae</taxon>
        <taxon>Botryobasidium</taxon>
    </lineage>
</organism>
<dbReference type="AlphaFoldDB" id="A0A067MFH8"/>
<gene>
    <name evidence="1" type="ORF">BOTBODRAFT_177918</name>
</gene>
<dbReference type="STRING" id="930990.A0A067MFH8"/>
<protein>
    <submittedName>
        <fullName evidence="1">Uncharacterized protein</fullName>
    </submittedName>
</protein>
<evidence type="ECO:0000313" key="1">
    <source>
        <dbReference type="EMBL" id="KDQ10637.1"/>
    </source>
</evidence>
<dbReference type="Gene3D" id="1.10.510.10">
    <property type="entry name" value="Transferase(Phosphotransferase) domain 1"/>
    <property type="match status" value="1"/>
</dbReference>
<keyword evidence="2" id="KW-1185">Reference proteome</keyword>
<dbReference type="EMBL" id="KL198065">
    <property type="protein sequence ID" value="KDQ10637.1"/>
    <property type="molecule type" value="Genomic_DNA"/>
</dbReference>